<dbReference type="Gene3D" id="3.30.70.3290">
    <property type="match status" value="1"/>
</dbReference>
<dbReference type="InterPro" id="IPR001227">
    <property type="entry name" value="Ac_transferase_dom_sf"/>
</dbReference>
<feature type="compositionally biased region" description="Low complexity" evidence="7">
    <location>
        <begin position="1748"/>
        <end position="1757"/>
    </location>
</feature>
<dbReference type="KEGG" id="ffu:CLAFUR5_12824"/>
<dbReference type="InterPro" id="IPR020841">
    <property type="entry name" value="PKS_Beta-ketoAc_synthase_dom"/>
</dbReference>
<dbReference type="Pfam" id="PF22621">
    <property type="entry name" value="CurL-like_PKS_C"/>
    <property type="match status" value="1"/>
</dbReference>
<dbReference type="InterPro" id="IPR050091">
    <property type="entry name" value="PKS_NRPS_Biosynth_Enz"/>
</dbReference>
<evidence type="ECO:0000256" key="3">
    <source>
        <dbReference type="ARBA" id="ARBA00022679"/>
    </source>
</evidence>
<dbReference type="PROSITE" id="PS00606">
    <property type="entry name" value="KS3_1"/>
    <property type="match status" value="1"/>
</dbReference>
<dbReference type="Pfam" id="PF16073">
    <property type="entry name" value="SAT"/>
    <property type="match status" value="1"/>
</dbReference>
<keyword evidence="3" id="KW-0808">Transferase</keyword>
<sequence>MSNVLLFGDQTAEQYPLLHRLCLRKDNALVSNFIERVALALREEVRSLARSQRNTIPDFLTVSNLVEAYYQKGDKVPMLESAFVTITQIGHYIGYFSEHQSELPAATNTRVLGLCTGLLAATAVVSAKTVEELVTLGVEFVRVAFRSGAAVETLRSVLGQAGQEKAPWSTIVTGTNEQVAKQALATFHKEQGIAQANQAYISAVSTMALTISGPPTTVERFFHESVLSQNNKVQIPVYGPYHAEHLFSEADCDKILSGNIARELRKRTPASLVHSASTGKPMVAENAYELAKLALGEMLQRPVRWDYLLEDVVSQMAASKFGAKVYAMGVSNIANSLVSALKAGGKNDVSVIDHTALEENKCYVGRTQNDKVAIVGMAGRYPSAANHEALWDLLMKGLDVHRKVPADRFDAEAHCDPSGKGKNKSHTPFGCFIDEPGLFDPRFFNMSPREAAQTDPMGRLALVTAYEALEMSGYVPNRTTSTKLHRIGTFYGQTSDDWREINAAENVDTYFITGGVRAFAPGRINYYFKFSGPSYSIDTACSSSLAAIQLACTSLWAGDCDTAIAGGLNVLTNPDIFSGLSKGQFLSKTGSCKTYDNAADGYCRGDSCGSVILKRYEDAIADKDNILGCILGAATNHSAEAVSITHPHAGAQEFLYKQVLANAGVDAHEISYVEMHGTGTQAGDGIEMTSVTNVFAPRHRQRRDDQPVFLGAIKANVGHAEAASGINSLHKVLLMMKNNKIPANVGVKGEMNKSFPADLKDRKVNISLKEVDWPRKTAAPRKVFLNNFSAAGGNTALLIEDGPVREAPKGVDPRGTLPITVTARSIASLKRNIANLQDYVKDNGSTALSSLSYTLTARRIQHNYRVAFPLSDITKAGDALKAQVKESYQPVPMAATKTAFCFTGQGSQYTGLGQKLYQDLKSFRDDIDQLDQLARIQGLPSFLELLDGTDVQTLSPVKVQLGMACIQVALANMWAAWGVTPTAVIGHSLGEYAALHVAGVISASDMVLLVGRRAELLVKDCTPHTHGMLAVKGSVEAIRQALGDKMTEVACVNGPEETVLCGSGDIVAAANDTLTQRGFKATKLNVPFAFHSAQVDPILDQFKKIASSVTFNKPAVPVLSPLSGETIREAGIIGPDYLARHARETVNFWTALTSGQKEKVFDEKTAWLEVGAHPVCSGMVKASIGATLAAPSLRRGEDAWKTIANSMCQLFSAGVYIDFNEYHREFNDAQEMYQLPTYAFDNKKYWLDYHNNWTLTKGEAPQTREVIVEKEVAAAAPAVEIPAKRLSTSCQKVISEEYSANQARVVVRSSLADSKLYPVVCGHMVNNAALCPSSLYADMALTVADYIWKETRPGTEAPGMNVCNMEVPKPLIAQIPQPAQGQHIELEANADLEQGTLKLNFRSVQPDGKKIQDHAHCTVKYEDKTAWADEWARYNFMVKAQMEMLTAKTMTGGAHKVQRGMAYKLFKALVNYDSKYRAMAEVVLDGANTEASATLDFPTKPDDGDFYCAPYHIDGSCHISGFIVNASDLLDSEQNVYVSHGWGAMKFSKPLIAGMRLRNYVRMLPQPNNISKGDVYIMQGDEIVAVCEGIKFQQIPRRVLNTFLPPNKGSAAQAAPAPVVRQTPVRAPVPAPIKLAAPAPIKRTVVPAAPTPVTATKKPKQRKVSAPKASGGLTDKVMKILAKETEVDVSELVDDAHFENLGVDSLLSLTISAIFREELDMEISPSLFADYPTVGEMKKYFAQLDPGSSSSSSSSAADTEEDSDDDSIPPTDVPTPFDPLSTPASSAPSAAPSDAGKPELDSPTRDSLAEVGDVSLARHVIAQEMGVDISEITDGAELAEMGMDSLMSLTILGELREKTGVDLPSTFLSTNPTILDIENALGMRPIKAKAPKASSAAPKASTKTDMNEVSARLAKINKTDISKYPAATSVLLQGNAKVATKKIFFLPDGSGSATSYVSIPNLGPDVAAYGLNCPFMKEPEQWQCGIEVSSLIYLAEIKRRQPKGPYILGGWSAGGVIAYAVSQALLAAGEKVEKLLLLDSPCPVNLDPLPARLHIFFNEIGLLGTGDPSKTPKWLLPHFSAAIRSLSDYEPKPTIGPCPTYAVWCTDGVAGNPGDPRPPPAEDEDPAPMKWLLNHRTDFASNGWDQLCGNNMKFGVMGGHHFSMMKEPWAADLGKLIREGLDWRA</sequence>
<feature type="active site" description="Proton donor; for dehydratase activity" evidence="6">
    <location>
        <position position="1514"/>
    </location>
</feature>
<feature type="domain" description="Carrier" evidence="8">
    <location>
        <begin position="1808"/>
        <end position="1885"/>
    </location>
</feature>
<dbReference type="InterPro" id="IPR014031">
    <property type="entry name" value="Ketoacyl_synth_C"/>
</dbReference>
<keyword evidence="4" id="KW-0677">Repeat</keyword>
<dbReference type="Pfam" id="PF00550">
    <property type="entry name" value="PP-binding"/>
    <property type="match status" value="2"/>
</dbReference>
<reference evidence="11" key="2">
    <citation type="journal article" date="2022" name="Microb. Genom.">
        <title>A chromosome-scale genome assembly of the tomato pathogen Cladosporium fulvum reveals a compartmentalized genome architecture and the presence of a dispensable chromosome.</title>
        <authorList>
            <person name="Zaccaron A.Z."/>
            <person name="Chen L.H."/>
            <person name="Samaras A."/>
            <person name="Stergiopoulos I."/>
        </authorList>
    </citation>
    <scope>NUCLEOTIDE SEQUENCE</scope>
    <source>
        <strain evidence="11">Race5_Kim</strain>
    </source>
</reference>
<dbReference type="InterPro" id="IPR016035">
    <property type="entry name" value="Acyl_Trfase/lysoPLipase"/>
</dbReference>
<feature type="compositionally biased region" description="Basic and acidic residues" evidence="7">
    <location>
        <begin position="1796"/>
        <end position="1807"/>
    </location>
</feature>
<dbReference type="SMART" id="SM00823">
    <property type="entry name" value="PKS_PP"/>
    <property type="match status" value="2"/>
</dbReference>
<dbReference type="Proteomes" id="UP000756132">
    <property type="component" value="Chromosome 11"/>
</dbReference>
<dbReference type="InterPro" id="IPR014030">
    <property type="entry name" value="Ketoacyl_synth_N"/>
</dbReference>
<dbReference type="GO" id="GO:0004315">
    <property type="term" value="F:3-oxoacyl-[acyl-carrier-protein] synthase activity"/>
    <property type="evidence" value="ECO:0007669"/>
    <property type="project" value="InterPro"/>
</dbReference>
<evidence type="ECO:0000256" key="1">
    <source>
        <dbReference type="ARBA" id="ARBA00022450"/>
    </source>
</evidence>
<dbReference type="Pfam" id="PF00109">
    <property type="entry name" value="ketoacyl-synt"/>
    <property type="match status" value="1"/>
</dbReference>
<dbReference type="InterPro" id="IPR014043">
    <property type="entry name" value="Acyl_transferase_dom"/>
</dbReference>
<dbReference type="Gene3D" id="3.10.129.110">
    <property type="entry name" value="Polyketide synthase dehydratase"/>
    <property type="match status" value="1"/>
</dbReference>
<evidence type="ECO:0000259" key="9">
    <source>
        <dbReference type="PROSITE" id="PS52004"/>
    </source>
</evidence>
<dbReference type="GeneID" id="71992702"/>
<dbReference type="InterPro" id="IPR006162">
    <property type="entry name" value="Ppantetheine_attach_site"/>
</dbReference>
<dbReference type="SUPFAM" id="SSF53474">
    <property type="entry name" value="alpha/beta-Hydrolases"/>
    <property type="match status" value="1"/>
</dbReference>
<dbReference type="SUPFAM" id="SSF53901">
    <property type="entry name" value="Thiolase-like"/>
    <property type="match status" value="1"/>
</dbReference>
<evidence type="ECO:0000256" key="7">
    <source>
        <dbReference type="SAM" id="MobiDB-lite"/>
    </source>
</evidence>
<dbReference type="GO" id="GO:0031177">
    <property type="term" value="F:phosphopantetheine binding"/>
    <property type="evidence" value="ECO:0007669"/>
    <property type="project" value="InterPro"/>
</dbReference>
<dbReference type="GO" id="GO:0004312">
    <property type="term" value="F:fatty acid synthase activity"/>
    <property type="evidence" value="ECO:0007669"/>
    <property type="project" value="TreeGrafter"/>
</dbReference>
<dbReference type="InterPro" id="IPR016036">
    <property type="entry name" value="Malonyl_transacylase_ACP-bd"/>
</dbReference>
<organism evidence="11 12">
    <name type="scientific">Passalora fulva</name>
    <name type="common">Tomato leaf mold</name>
    <name type="synonym">Cladosporium fulvum</name>
    <dbReference type="NCBI Taxonomy" id="5499"/>
    <lineage>
        <taxon>Eukaryota</taxon>
        <taxon>Fungi</taxon>
        <taxon>Dikarya</taxon>
        <taxon>Ascomycota</taxon>
        <taxon>Pezizomycotina</taxon>
        <taxon>Dothideomycetes</taxon>
        <taxon>Dothideomycetidae</taxon>
        <taxon>Mycosphaerellales</taxon>
        <taxon>Mycosphaerellaceae</taxon>
        <taxon>Fulvia</taxon>
    </lineage>
</organism>
<keyword evidence="12" id="KW-1185">Reference proteome</keyword>
<dbReference type="InterPro" id="IPR049900">
    <property type="entry name" value="PKS_mFAS_DH"/>
</dbReference>
<dbReference type="CDD" id="cd00833">
    <property type="entry name" value="PKS"/>
    <property type="match status" value="1"/>
</dbReference>
<dbReference type="InterPro" id="IPR029058">
    <property type="entry name" value="AB_hydrolase_fold"/>
</dbReference>
<dbReference type="InterPro" id="IPR018201">
    <property type="entry name" value="Ketoacyl_synth_AS"/>
</dbReference>
<dbReference type="FunFam" id="1.10.1200.10:FF:000011">
    <property type="entry name" value="Sterigmatocystin biosynthesis polyketide synthase"/>
    <property type="match status" value="1"/>
</dbReference>
<evidence type="ECO:0000256" key="5">
    <source>
        <dbReference type="ARBA" id="ARBA00023268"/>
    </source>
</evidence>
<feature type="domain" description="Carrier" evidence="8">
    <location>
        <begin position="1671"/>
        <end position="1745"/>
    </location>
</feature>
<keyword evidence="5" id="KW-0511">Multifunctional enzyme</keyword>
<evidence type="ECO:0000256" key="2">
    <source>
        <dbReference type="ARBA" id="ARBA00022553"/>
    </source>
</evidence>
<dbReference type="PANTHER" id="PTHR43775">
    <property type="entry name" value="FATTY ACID SYNTHASE"/>
    <property type="match status" value="1"/>
</dbReference>
<dbReference type="SMART" id="SM00827">
    <property type="entry name" value="PKS_AT"/>
    <property type="match status" value="1"/>
</dbReference>
<dbReference type="PROSITE" id="PS52019">
    <property type="entry name" value="PKS_MFAS_DH"/>
    <property type="match status" value="1"/>
</dbReference>
<dbReference type="GO" id="GO:0006633">
    <property type="term" value="P:fatty acid biosynthetic process"/>
    <property type="evidence" value="ECO:0007669"/>
    <property type="project" value="InterPro"/>
</dbReference>
<dbReference type="Gene3D" id="3.40.366.10">
    <property type="entry name" value="Malonyl-Coenzyme A Acyl Carrier Protein, domain 2"/>
    <property type="match status" value="2"/>
</dbReference>
<dbReference type="InterPro" id="IPR020806">
    <property type="entry name" value="PKS_PP-bd"/>
</dbReference>
<evidence type="ECO:0000256" key="6">
    <source>
        <dbReference type="PROSITE-ProRule" id="PRU01363"/>
    </source>
</evidence>
<dbReference type="OrthoDB" id="329835at2759"/>
<dbReference type="InterPro" id="IPR030918">
    <property type="entry name" value="PT_fungal_PKS"/>
</dbReference>
<keyword evidence="2" id="KW-0597">Phosphoprotein</keyword>
<dbReference type="Gene3D" id="3.40.50.1820">
    <property type="entry name" value="alpha/beta hydrolase"/>
    <property type="match status" value="1"/>
</dbReference>
<dbReference type="Pfam" id="PF00975">
    <property type="entry name" value="Thioesterase"/>
    <property type="match status" value="1"/>
</dbReference>
<evidence type="ECO:0000259" key="8">
    <source>
        <dbReference type="PROSITE" id="PS50075"/>
    </source>
</evidence>
<evidence type="ECO:0000256" key="4">
    <source>
        <dbReference type="ARBA" id="ARBA00022737"/>
    </source>
</evidence>
<dbReference type="FunFam" id="3.40.366.10:FF:000002">
    <property type="entry name" value="Probable polyketide synthase 2"/>
    <property type="match status" value="1"/>
</dbReference>
<dbReference type="InterPro" id="IPR036736">
    <property type="entry name" value="ACP-like_sf"/>
</dbReference>
<dbReference type="PROSITE" id="PS00012">
    <property type="entry name" value="PHOSPHOPANTETHEINE"/>
    <property type="match status" value="1"/>
</dbReference>
<dbReference type="NCBIfam" id="TIGR04532">
    <property type="entry name" value="PT_fungal_PKS"/>
    <property type="match status" value="1"/>
</dbReference>
<feature type="compositionally biased region" description="Acidic residues" evidence="7">
    <location>
        <begin position="1758"/>
        <end position="1767"/>
    </location>
</feature>
<evidence type="ECO:0000259" key="10">
    <source>
        <dbReference type="PROSITE" id="PS52019"/>
    </source>
</evidence>
<dbReference type="InterPro" id="IPR009081">
    <property type="entry name" value="PP-bd_ACP"/>
</dbReference>
<dbReference type="PROSITE" id="PS50075">
    <property type="entry name" value="CARRIER"/>
    <property type="match status" value="2"/>
</dbReference>
<dbReference type="InterPro" id="IPR042104">
    <property type="entry name" value="PKS_dehydratase_sf"/>
</dbReference>
<dbReference type="Gene3D" id="1.10.1200.10">
    <property type="entry name" value="ACP-like"/>
    <property type="match status" value="2"/>
</dbReference>
<proteinExistence type="predicted"/>
<evidence type="ECO:0000313" key="12">
    <source>
        <dbReference type="Proteomes" id="UP000756132"/>
    </source>
</evidence>
<reference evidence="11" key="1">
    <citation type="submission" date="2021-12" db="EMBL/GenBank/DDBJ databases">
        <authorList>
            <person name="Zaccaron A."/>
            <person name="Stergiopoulos I."/>
        </authorList>
    </citation>
    <scope>NUCLEOTIDE SEQUENCE</scope>
    <source>
        <strain evidence="11">Race5_Kim</strain>
    </source>
</reference>
<dbReference type="InterPro" id="IPR001031">
    <property type="entry name" value="Thioesterase"/>
</dbReference>
<keyword evidence="1" id="KW-0596">Phosphopantetheine</keyword>
<dbReference type="Pfam" id="PF00698">
    <property type="entry name" value="Acyl_transf_1"/>
    <property type="match status" value="1"/>
</dbReference>
<feature type="domain" description="PKS/mFAS DH" evidence="10">
    <location>
        <begin position="1291"/>
        <end position="1601"/>
    </location>
</feature>
<evidence type="ECO:0000313" key="11">
    <source>
        <dbReference type="EMBL" id="UJO24132.1"/>
    </source>
</evidence>
<protein>
    <submittedName>
        <fullName evidence="11">Non-reducing polyketide synthase PKS1</fullName>
    </submittedName>
</protein>
<dbReference type="FunFam" id="3.10.129.110:FF:000001">
    <property type="entry name" value="Sterigmatocystin biosynthesis polyketide synthase"/>
    <property type="match status" value="1"/>
</dbReference>
<feature type="region of interest" description="C-terminal hotdog fold" evidence="6">
    <location>
        <begin position="1454"/>
        <end position="1601"/>
    </location>
</feature>
<name>A0A9Q8UVR0_PASFU</name>
<dbReference type="RefSeq" id="XP_047768498.1">
    <property type="nucleotide sequence ID" value="XM_047911972.1"/>
</dbReference>
<dbReference type="InterPro" id="IPR016039">
    <property type="entry name" value="Thiolase-like"/>
</dbReference>
<dbReference type="Pfam" id="PF02801">
    <property type="entry name" value="Ketoacyl-synt_C"/>
    <property type="match status" value="1"/>
</dbReference>
<dbReference type="PROSITE" id="PS52004">
    <property type="entry name" value="KS3_2"/>
    <property type="match status" value="1"/>
</dbReference>
<feature type="region of interest" description="Disordered" evidence="7">
    <location>
        <begin position="1744"/>
        <end position="1807"/>
    </location>
</feature>
<dbReference type="SUPFAM" id="SSF52151">
    <property type="entry name" value="FabD/lysophospholipase-like"/>
    <property type="match status" value="1"/>
</dbReference>
<accession>A0A9Q8UVR0</accession>
<feature type="active site" description="Proton acceptor; for dehydratase activity" evidence="6">
    <location>
        <position position="1323"/>
    </location>
</feature>
<dbReference type="SUPFAM" id="SSF55048">
    <property type="entry name" value="Probable ACP-binding domain of malonyl-CoA ACP transacylase"/>
    <property type="match status" value="1"/>
</dbReference>
<feature type="domain" description="Ketosynthase family 3 (KS3)" evidence="9">
    <location>
        <begin position="369"/>
        <end position="801"/>
    </location>
</feature>
<feature type="region of interest" description="N-terminal hotdog fold" evidence="6">
    <location>
        <begin position="1291"/>
        <end position="1426"/>
    </location>
</feature>
<dbReference type="PANTHER" id="PTHR43775:SF37">
    <property type="entry name" value="SI:DKEY-61P9.11"/>
    <property type="match status" value="1"/>
</dbReference>
<dbReference type="EMBL" id="CP090173">
    <property type="protein sequence ID" value="UJO24132.1"/>
    <property type="molecule type" value="Genomic_DNA"/>
</dbReference>
<dbReference type="Gene3D" id="3.40.47.10">
    <property type="match status" value="1"/>
</dbReference>
<dbReference type="InterPro" id="IPR032088">
    <property type="entry name" value="SAT"/>
</dbReference>
<dbReference type="SMART" id="SM00825">
    <property type="entry name" value="PKS_KS"/>
    <property type="match status" value="1"/>
</dbReference>
<gene>
    <name evidence="11" type="ORF">CLAFUR5_12824</name>
</gene>
<dbReference type="OMA" id="YCRGDGC"/>
<dbReference type="GO" id="GO:0044550">
    <property type="term" value="P:secondary metabolite biosynthetic process"/>
    <property type="evidence" value="ECO:0007669"/>
    <property type="project" value="TreeGrafter"/>
</dbReference>
<feature type="compositionally biased region" description="Low complexity" evidence="7">
    <location>
        <begin position="1779"/>
        <end position="1795"/>
    </location>
</feature>
<dbReference type="SUPFAM" id="SSF47336">
    <property type="entry name" value="ACP-like"/>
    <property type="match status" value="2"/>
</dbReference>